<comment type="subunit">
    <text evidence="27">Probable component of the PAM complex at least composed of a mitochondrial HSP70 protein, GRPEL1 or GRPEL2, TIMM44, TIMM16/PAM16 and TIMM14/DNAJC19. The complex interacts with the TIMM23 component of the TIM23 complex. Interacts with SLC25A4/ANT1 and SLC25A5/ANT2; leading to inhibit the presequence translocase TIMM23, thereby promoting stabilization of PINK1.</text>
</comment>
<dbReference type="GO" id="GO:0008270">
    <property type="term" value="F:zinc ion binding"/>
    <property type="evidence" value="ECO:0007669"/>
    <property type="project" value="UniProtKB-KW"/>
</dbReference>
<evidence type="ECO:0000256" key="16">
    <source>
        <dbReference type="ARBA" id="ARBA00022792"/>
    </source>
</evidence>
<evidence type="ECO:0000256" key="22">
    <source>
        <dbReference type="ARBA" id="ARBA00023128"/>
    </source>
</evidence>
<keyword evidence="10" id="KW-0597">Phosphoprotein</keyword>
<organism evidence="36 37">
    <name type="scientific">Apis cerana cerana</name>
    <name type="common">Oriental honeybee</name>
    <dbReference type="NCBI Taxonomy" id="94128"/>
    <lineage>
        <taxon>Eukaryota</taxon>
        <taxon>Metazoa</taxon>
        <taxon>Ecdysozoa</taxon>
        <taxon>Arthropoda</taxon>
        <taxon>Hexapoda</taxon>
        <taxon>Insecta</taxon>
        <taxon>Pterygota</taxon>
        <taxon>Neoptera</taxon>
        <taxon>Endopterygota</taxon>
        <taxon>Hymenoptera</taxon>
        <taxon>Apocrita</taxon>
        <taxon>Aculeata</taxon>
        <taxon>Apoidea</taxon>
        <taxon>Anthophila</taxon>
        <taxon>Apidae</taxon>
        <taxon>Apis</taxon>
    </lineage>
</organism>
<feature type="region of interest" description="Disordered" evidence="32">
    <location>
        <begin position="694"/>
        <end position="723"/>
    </location>
</feature>
<comment type="subcellular location">
    <subcellularLocation>
        <location evidence="4">Cytoplasm</location>
    </subcellularLocation>
    <subcellularLocation>
        <location evidence="3">Mitochondrion inner membrane</location>
        <topology evidence="3">Peripheral membrane protein</topology>
        <orientation evidence="3">Matrix side</orientation>
    </subcellularLocation>
    <subcellularLocation>
        <location evidence="2">Nucleus</location>
    </subcellularLocation>
</comment>
<dbReference type="InterPro" id="IPR032710">
    <property type="entry name" value="NTF2-like_dom_sf"/>
</dbReference>
<dbReference type="Proteomes" id="UP000242457">
    <property type="component" value="Unassembled WGS sequence"/>
</dbReference>
<keyword evidence="37" id="KW-1185">Reference proteome</keyword>
<dbReference type="SMART" id="SM00978">
    <property type="entry name" value="Tim44"/>
    <property type="match status" value="1"/>
</dbReference>
<evidence type="ECO:0000256" key="7">
    <source>
        <dbReference type="ARBA" id="ARBA00012485"/>
    </source>
</evidence>
<dbReference type="Gene3D" id="3.10.450.240">
    <property type="match status" value="1"/>
</dbReference>
<evidence type="ECO:0000256" key="3">
    <source>
        <dbReference type="ARBA" id="ARBA00004443"/>
    </source>
</evidence>
<keyword evidence="18" id="KW-0067">ATP-binding</keyword>
<evidence type="ECO:0000256" key="30">
    <source>
        <dbReference type="PROSITE-ProRule" id="PRU00508"/>
    </source>
</evidence>
<feature type="domain" description="PABC" evidence="35">
    <location>
        <begin position="2839"/>
        <end position="2916"/>
    </location>
</feature>
<evidence type="ECO:0000256" key="24">
    <source>
        <dbReference type="ARBA" id="ARBA00023242"/>
    </source>
</evidence>
<feature type="compositionally biased region" description="Gly residues" evidence="32">
    <location>
        <begin position="567"/>
        <end position="590"/>
    </location>
</feature>
<dbReference type="Gene3D" id="1.10.8.10">
    <property type="entry name" value="DNA helicase RuvA subunit, C-terminal domain"/>
    <property type="match status" value="1"/>
</dbReference>
<evidence type="ECO:0000259" key="35">
    <source>
        <dbReference type="PROSITE" id="PS51309"/>
    </source>
</evidence>
<dbReference type="GO" id="GO:0034450">
    <property type="term" value="F:ubiquitin-ubiquitin ligase activity"/>
    <property type="evidence" value="ECO:0007669"/>
    <property type="project" value="TreeGrafter"/>
</dbReference>
<feature type="compositionally biased region" description="Acidic residues" evidence="32">
    <location>
        <begin position="2356"/>
        <end position="2367"/>
    </location>
</feature>
<name>A0A2A3ELE5_APICC</name>
<comment type="similarity">
    <text evidence="6">Belongs to the Tim44 family.</text>
</comment>
<evidence type="ECO:0000313" key="37">
    <source>
        <dbReference type="Proteomes" id="UP000242457"/>
    </source>
</evidence>
<protein>
    <recommendedName>
        <fullName evidence="28">Mitochondrial import inner membrane translocase subunit TIM44</fullName>
        <ecNumber evidence="7">2.3.2.26</ecNumber>
    </recommendedName>
</protein>
<dbReference type="Gene3D" id="2.130.10.30">
    <property type="entry name" value="Regulator of chromosome condensation 1/beta-lactamase-inhibitor protein II"/>
    <property type="match status" value="1"/>
</dbReference>
<dbReference type="PROSITE" id="PS50237">
    <property type="entry name" value="HECT"/>
    <property type="match status" value="1"/>
</dbReference>
<evidence type="ECO:0000256" key="15">
    <source>
        <dbReference type="ARBA" id="ARBA00022786"/>
    </source>
</evidence>
<dbReference type="GO" id="GO:0000209">
    <property type="term" value="P:protein polyubiquitination"/>
    <property type="evidence" value="ECO:0007669"/>
    <property type="project" value="TreeGrafter"/>
</dbReference>
<keyword evidence="22" id="KW-0496">Mitochondrion</keyword>
<feature type="zinc finger region" description="UBR-type" evidence="30">
    <location>
        <begin position="1532"/>
        <end position="1616"/>
    </location>
</feature>
<dbReference type="CDD" id="cd14423">
    <property type="entry name" value="CUE_UBR5"/>
    <property type="match status" value="1"/>
</dbReference>
<dbReference type="FunFam" id="3.10.450.240:FF:000001">
    <property type="entry name" value="Mitochondrial import inner membrane translocase subunit TIM44"/>
    <property type="match status" value="1"/>
</dbReference>
<keyword evidence="11" id="KW-0808">Transferase</keyword>
<keyword evidence="8" id="KW-0813">Transport</keyword>
<feature type="region of interest" description="Disordered" evidence="32">
    <location>
        <begin position="2337"/>
        <end position="2409"/>
    </location>
</feature>
<comment type="similarity">
    <text evidence="26">Belongs to the UBR5 family.</text>
</comment>
<feature type="region of interest" description="Disordered" evidence="32">
    <location>
        <begin position="2815"/>
        <end position="2851"/>
    </location>
</feature>
<dbReference type="FunFam" id="3.30.2160.10:FF:000006">
    <property type="entry name" value="E3 ubiquitin-protein ligase UBR5 isoform X2"/>
    <property type="match status" value="1"/>
</dbReference>
<dbReference type="GO" id="GO:0043130">
    <property type="term" value="F:ubiquitin binding"/>
    <property type="evidence" value="ECO:0007669"/>
    <property type="project" value="InterPro"/>
</dbReference>
<dbReference type="InterPro" id="IPR009091">
    <property type="entry name" value="RCC1/BLIP-II"/>
</dbReference>
<feature type="region of interest" description="Disordered" evidence="32">
    <location>
        <begin position="1920"/>
        <end position="2038"/>
    </location>
</feature>
<evidence type="ECO:0000256" key="17">
    <source>
        <dbReference type="ARBA" id="ARBA00022833"/>
    </source>
</evidence>
<keyword evidence="14" id="KW-0863">Zinc-finger</keyword>
<evidence type="ECO:0000256" key="2">
    <source>
        <dbReference type="ARBA" id="ARBA00004123"/>
    </source>
</evidence>
<dbReference type="CDD" id="cd19675">
    <property type="entry name" value="UBR-box_UBR5"/>
    <property type="match status" value="1"/>
</dbReference>
<evidence type="ECO:0000256" key="26">
    <source>
        <dbReference type="ARBA" id="ARBA00061431"/>
    </source>
</evidence>
<dbReference type="Pfam" id="PF00632">
    <property type="entry name" value="HECT"/>
    <property type="match status" value="1"/>
</dbReference>
<dbReference type="FunFam" id="3.30.2410.10:FF:000008">
    <property type="entry name" value="Putative E3 ubiquitin-protein ligase UBR5"/>
    <property type="match status" value="1"/>
</dbReference>
<feature type="compositionally biased region" description="Polar residues" evidence="32">
    <location>
        <begin position="1982"/>
        <end position="1997"/>
    </location>
</feature>
<dbReference type="Pfam" id="PF04280">
    <property type="entry name" value="Tim44"/>
    <property type="match status" value="1"/>
</dbReference>
<dbReference type="GO" id="GO:0090263">
    <property type="term" value="P:positive regulation of canonical Wnt signaling pathway"/>
    <property type="evidence" value="ECO:0007669"/>
    <property type="project" value="TreeGrafter"/>
</dbReference>
<feature type="compositionally biased region" description="Basic and acidic residues" evidence="32">
    <location>
        <begin position="1018"/>
        <end position="1027"/>
    </location>
</feature>
<comment type="pathway">
    <text evidence="5">Protein modification; protein ubiquitination.</text>
</comment>
<feature type="compositionally biased region" description="Acidic residues" evidence="32">
    <location>
        <begin position="1954"/>
        <end position="1976"/>
    </location>
</feature>
<feature type="compositionally biased region" description="Basic and acidic residues" evidence="32">
    <location>
        <begin position="707"/>
        <end position="723"/>
    </location>
</feature>
<evidence type="ECO:0000256" key="28">
    <source>
        <dbReference type="ARBA" id="ARBA00074309"/>
    </source>
</evidence>
<dbReference type="SUPFAM" id="SSF54427">
    <property type="entry name" value="NTF2-like"/>
    <property type="match status" value="1"/>
</dbReference>
<feature type="compositionally biased region" description="Acidic residues" evidence="32">
    <location>
        <begin position="2011"/>
        <end position="2038"/>
    </location>
</feature>
<keyword evidence="21" id="KW-0811">Translocation</keyword>
<feature type="domain" description="HECT" evidence="33">
    <location>
        <begin position="2896"/>
        <end position="3250"/>
    </location>
</feature>
<evidence type="ECO:0000259" key="34">
    <source>
        <dbReference type="PROSITE" id="PS51157"/>
    </source>
</evidence>
<keyword evidence="13" id="KW-0547">Nucleotide-binding</keyword>
<feature type="region of interest" description="Disordered" evidence="32">
    <location>
        <begin position="513"/>
        <end position="596"/>
    </location>
</feature>
<comment type="function">
    <text evidence="25">Essential component of the PAM complex, a complex required for the translocation of transit peptide-containing proteins from the inner membrane into the mitochondrial matrix in an ATP-dependent manner. Recruits mitochondrial HSP70 to drive protein translocation into the matrix using ATP as an energy source.</text>
</comment>
<evidence type="ECO:0000256" key="12">
    <source>
        <dbReference type="ARBA" id="ARBA00022723"/>
    </source>
</evidence>
<feature type="compositionally biased region" description="Low complexity" evidence="32">
    <location>
        <begin position="2828"/>
        <end position="2839"/>
    </location>
</feature>
<evidence type="ECO:0000256" key="32">
    <source>
        <dbReference type="SAM" id="MobiDB-lite"/>
    </source>
</evidence>
<evidence type="ECO:0000256" key="9">
    <source>
        <dbReference type="ARBA" id="ARBA00022490"/>
    </source>
</evidence>
<feature type="domain" description="UBR-type" evidence="34">
    <location>
        <begin position="1532"/>
        <end position="1616"/>
    </location>
</feature>
<dbReference type="PANTHER" id="PTHR46276">
    <property type="entry name" value="E3 UBIQUITIN-PROTEIN LIGASE UBR5"/>
    <property type="match status" value="1"/>
</dbReference>
<feature type="compositionally biased region" description="Basic and acidic residues" evidence="32">
    <location>
        <begin position="1057"/>
        <end position="1069"/>
    </location>
</feature>
<dbReference type="InterPro" id="IPR035983">
    <property type="entry name" value="Hect_E3_ubiquitin_ligase"/>
</dbReference>
<evidence type="ECO:0000259" key="33">
    <source>
        <dbReference type="PROSITE" id="PS50237"/>
    </source>
</evidence>
<dbReference type="OrthoDB" id="298098at2759"/>
<keyword evidence="15 29" id="KW-0833">Ubl conjugation pathway</keyword>
<evidence type="ECO:0000313" key="36">
    <source>
        <dbReference type="EMBL" id="PBC32585.1"/>
    </source>
</evidence>
<keyword evidence="12" id="KW-0479">Metal-binding</keyword>
<evidence type="ECO:0000256" key="25">
    <source>
        <dbReference type="ARBA" id="ARBA00057148"/>
    </source>
</evidence>
<evidence type="ECO:0000256" key="8">
    <source>
        <dbReference type="ARBA" id="ARBA00022448"/>
    </source>
</evidence>
<keyword evidence="9" id="KW-0963">Cytoplasm</keyword>
<dbReference type="PROSITE" id="PS51309">
    <property type="entry name" value="PABC"/>
    <property type="match status" value="1"/>
</dbReference>
<evidence type="ECO:0000256" key="20">
    <source>
        <dbReference type="ARBA" id="ARBA00022946"/>
    </source>
</evidence>
<dbReference type="SUPFAM" id="SSF50985">
    <property type="entry name" value="RCC1/BLIP-II"/>
    <property type="match status" value="1"/>
</dbReference>
<dbReference type="PANTHER" id="PTHR46276:SF1">
    <property type="entry name" value="E3 UBIQUITIN-PROTEIN LIGASE UBR5"/>
    <property type="match status" value="1"/>
</dbReference>
<dbReference type="InterPro" id="IPR000569">
    <property type="entry name" value="HECT_dom"/>
</dbReference>
<keyword evidence="24" id="KW-0539">Nucleus</keyword>
<evidence type="ECO:0000256" key="5">
    <source>
        <dbReference type="ARBA" id="ARBA00004906"/>
    </source>
</evidence>
<dbReference type="GO" id="GO:0005634">
    <property type="term" value="C:nucleus"/>
    <property type="evidence" value="ECO:0007669"/>
    <property type="project" value="UniProtKB-SubCell"/>
</dbReference>
<feature type="compositionally biased region" description="Polar residues" evidence="32">
    <location>
        <begin position="2337"/>
        <end position="2351"/>
    </location>
</feature>
<keyword evidence="17" id="KW-0862">Zinc</keyword>
<dbReference type="SMART" id="SM00119">
    <property type="entry name" value="HECTc"/>
    <property type="match status" value="1"/>
</dbReference>
<feature type="region of interest" description="Disordered" evidence="32">
    <location>
        <begin position="1000"/>
        <end position="1069"/>
    </location>
</feature>
<dbReference type="InterPro" id="IPR002004">
    <property type="entry name" value="PABP_HYD_C"/>
</dbReference>
<dbReference type="InterPro" id="IPR047503">
    <property type="entry name" value="UBR-box_UBR5"/>
</dbReference>
<keyword evidence="19" id="KW-0653">Protein transport</keyword>
<dbReference type="SMART" id="SM00517">
    <property type="entry name" value="PolyA"/>
    <property type="match status" value="1"/>
</dbReference>
<dbReference type="Gene3D" id="3.30.2410.10">
    <property type="entry name" value="Hect, E3 ligase catalytic domain"/>
    <property type="match status" value="1"/>
</dbReference>
<keyword evidence="16" id="KW-0999">Mitochondrion inner membrane</keyword>
<keyword evidence="23" id="KW-0472">Membrane</keyword>
<dbReference type="GO" id="GO:0015031">
    <property type="term" value="P:protein transport"/>
    <property type="evidence" value="ECO:0007669"/>
    <property type="project" value="UniProtKB-KW"/>
</dbReference>
<dbReference type="SUPFAM" id="SSF56204">
    <property type="entry name" value="Hect, E3 ligase catalytic domain"/>
    <property type="match status" value="1"/>
</dbReference>
<dbReference type="EMBL" id="KZ288215">
    <property type="protein sequence ID" value="PBC32585.1"/>
    <property type="molecule type" value="Genomic_DNA"/>
</dbReference>
<evidence type="ECO:0000256" key="27">
    <source>
        <dbReference type="ARBA" id="ARBA00063163"/>
    </source>
</evidence>
<evidence type="ECO:0000256" key="14">
    <source>
        <dbReference type="ARBA" id="ARBA00022771"/>
    </source>
</evidence>
<feature type="compositionally biased region" description="Polar residues" evidence="32">
    <location>
        <begin position="1038"/>
        <end position="1047"/>
    </location>
</feature>
<evidence type="ECO:0000256" key="6">
    <source>
        <dbReference type="ARBA" id="ARBA00009597"/>
    </source>
</evidence>
<dbReference type="Gene3D" id="3.30.2160.10">
    <property type="entry name" value="Hect, E3 ligase catalytic domain"/>
    <property type="match status" value="1"/>
</dbReference>
<evidence type="ECO:0000256" key="21">
    <source>
        <dbReference type="ARBA" id="ARBA00023010"/>
    </source>
</evidence>
<dbReference type="FunFam" id="1.10.8.10:FF:000009">
    <property type="entry name" value="Putative E3 ubiquitin-protein ligase UBR5"/>
    <property type="match status" value="1"/>
</dbReference>
<dbReference type="GO" id="GO:0005524">
    <property type="term" value="F:ATP binding"/>
    <property type="evidence" value="ECO:0007669"/>
    <property type="project" value="UniProtKB-KW"/>
</dbReference>
<evidence type="ECO:0000256" key="29">
    <source>
        <dbReference type="PROSITE-ProRule" id="PRU00104"/>
    </source>
</evidence>
<dbReference type="STRING" id="94128.A0A2A3ELE5"/>
<evidence type="ECO:0000256" key="18">
    <source>
        <dbReference type="ARBA" id="ARBA00022840"/>
    </source>
</evidence>
<reference evidence="36 37" key="1">
    <citation type="submission" date="2014-07" db="EMBL/GenBank/DDBJ databases">
        <title>Genomic and transcriptomic analysis on Apis cerana provide comprehensive insights into honey bee biology.</title>
        <authorList>
            <person name="Diao Q."/>
            <person name="Sun L."/>
            <person name="Zheng H."/>
            <person name="Zheng H."/>
            <person name="Xu S."/>
            <person name="Wang S."/>
            <person name="Zeng Z."/>
            <person name="Hu F."/>
            <person name="Su S."/>
            <person name="Wu J."/>
        </authorList>
    </citation>
    <scope>NUCLEOTIDE SEQUENCE [LARGE SCALE GENOMIC DNA]</scope>
    <source>
        <tissue evidence="36">Pupae without intestine</tissue>
    </source>
</reference>
<comment type="catalytic activity">
    <reaction evidence="1">
        <text>S-ubiquitinyl-[E2 ubiquitin-conjugating enzyme]-L-cysteine + [acceptor protein]-L-lysine = [E2 ubiquitin-conjugating enzyme]-L-cysteine + N(6)-ubiquitinyl-[acceptor protein]-L-lysine.</text>
        <dbReference type="EC" id="2.3.2.26"/>
    </reaction>
</comment>
<evidence type="ECO:0000256" key="23">
    <source>
        <dbReference type="ARBA" id="ARBA00023136"/>
    </source>
</evidence>
<dbReference type="EC" id="2.3.2.26" evidence="7"/>
<proteinExistence type="inferred from homology"/>
<feature type="active site" description="Glycyl thioester intermediate" evidence="29">
    <location>
        <position position="3219"/>
    </location>
</feature>
<sequence length="3250" mass="360122">MFQNFSICRASLIGISRSTRSKKKLPRDGSTICIYNVLLRSQLSQITNIQGLSIRFYSNPARRPSFFSQFLENIKQEMQKNKEMKESLKKFREEAEKLEQSEALRSARQKFQAVESEATKGSEALKEKLESLKEKVQEVLEEASKTELGKKAGQLSEEISKSAKGAAETISEKSQALGKTSAFQTISQTVEAVREELDHQGMHGKVYVPPKKLRKRKDVIESVDSKVVQPNAEATGVELHKDSKFYQSWQNFKDKNPYVNKVLEWKIKYEESDNPVIRASRLLTEKVTDIVGGLFQKTDLSETLTEICKLDPNFDRIQFLKYCETDIIPNILEAMVRGNLEILKDWCHEAPYKLIAQPLIQVEKLGYQLDNKILDINNVDLIMGKVMEQGPVLIISFQCQQIMCVRDAKKNVIEGDPEKVMRVNYIWVLCRDPTELNPKAAWRLLDLSVTSTEQLKEVAEKINRYGFVTLPAFSGLKVPVKHIVVGPTHIALLTEDHKICRVAFTVLSDRLDLSKNEPNRNTNKNHVDNSNSAPNGGTGSSGSGNRAGMSRSRARIMRGSSAIRGGSSSGGNSSGGRIGPPGVIMGGGSGSSSRPIASVPAPFVPEDLITQAQVVLQGKSRNLIIRELQRTNLDVNLAVNNLLSRDDEEGDDAEDAADTYVPEDLISLLDGGFSNEHSVIIDADSMFPEDMFGYTGMRNRGSSSRRIGNDREGERTSERDRDRDNFSKWRDRQYCGPRRWLESALKDSWDKDSDNKKKELASQSPLWISEELEWWHERSSDLAPRFIQIASLYSELIAVSAGGQLYQWKWSESEPYKHPENPNIHHPKAPWLAVTTEKIVNISATAIRCSISTESGKVATWLDELVGHVASRLEHPAQTFTEFTLDKIVSLHTCALYTVAKLESGALYWWGVLPFAQRKKLWEKYKAKSRKHRSSTVSSNDISYGAHVCMKNSPIYHPGAIGFTIANGIPKVGQLLGAAWNLDSTYRFKILPAGTHLSSVNTEKRETNGNNGNINKTNHKETADRLDMPPPPSPASSTCSDTGSITTSHKRQKRVAPRNEGESERKDEEEWQLKDVVFVEDVKTVPIGKVIKVDGCYVAVKFFSKDSKEKEIKEKDFSTSDFKDLTTEELIKLLADCRLLRKDEIQVIKSSMNPRAPDCFQRTPRRVNIVEGSHDSILSIATDGQGIHAIVKSGNKLSYVVYNLSTGRYVQDCYIPSDVSSFLGLQPQNISLTSSGENIECSMILRDGNNTIYPLAKDCADAIRDPNWLDLVPVQCIGASTIPIPTCSNSTNMKNQVAVIALAFDNLLLMPRILRCDYESIKQVFCNLEQDHKNNTTQIQSILMERCDGNRNILHACISMCSPTSNKENDQGIERELVSNTVDGPSAPIEEPIPTLSWPPEAFDNTSGEEDSLLSIGTASISMMNKSGVGVTSNNTYIIDSVERRNNALLILKYMCESTVLAPHLKELLTAKDIQGQTPLMLAVSVRAYHAALILLDIIQKVGRDQKECSAMILPADANPDLSPLFVTCCNDTCSFTWTGTQHINQDIFECKTCGLIGSLCCCTECARVCHRGHDCRIKITSPTAYCDCWEKCKCRALIAGHQGARYELLCRLVVNTDLVTKINSRGESILLFLVQTVGRQLIEQRQYRSALRQRSTSASRKGPSSDGLDTYVPDMPDHDLEPPRFNRKALERLLNDWPAVQCMIMSGVSVNGNEQLFGDQGQLCRQSGTALLDKFTHSLLFKCSAEMLDTLLTTLIRELQNDTIPGRQEEANNVARRFVRSVARIFVIFTIEMAPNTTKRRSTSQALQPLMKCRKVFQALIKLAVEELCETADSLIAPVRLGVARPTAPFTLTSSAMEVINGSEELFSIEPLIPHSGVSSQTLDATLQTQQGNNNITIARDVSTMDETEAGEEVPMDVDGDISEHEESGVSGTVAGQPLGEIDSNGGGVGEEQAGDGESDTELDLLAEAETESDSDDNHSNQDAASAQRSVQTGATAGSDGGMGSILLFPEDESGESSQQEDDESEAGETDEQDNEDFQIGDDQLERRSGSSGHLHRNNLAPVSMQWAIRNRDSSMRTAGLRVTGGSNLVFIDSASLRRTTATSAVAAAQEPIIMGTSTTCLARAFGIVIRQIADLLVMMQDYKTLAPSLPRLMEITYQDALNLQMYLEGHLKPTWDWLLTVMDATEAQLRFGVSLTRSADPTHPEHPLNNASSLSGGNFSGLLNTAALSLTLQSNTGRNQRSGIATSSNISTPQASTRLTVGFAGVGEPSRNSREREGGDVYLARREFLSYCLSLMRAHNAEHRDSLPVLDVSALRHVAYVFDALVYYMRSLSEPISSRGESQKEPSNYSSWNDQDENDNDEGEEYSSPVPTALETDSVDYPDLLQVPICGPGSNSSSTPKGRKHPFLQRSDSTLCLGCPPLDPFDTVMSEALPLADQPHLLQPHSKREDLFGIPRQPTANAGPNQNPLEGLPTRLSLSARGADNQNTPTPTFSQIIQRSAFASSDVRRNSVTIGDSTSAKHTEKAKSFNHTLVAEQIDRAPIIVSTNNQSDQATGNIKSNKDICKINRSVIVRAGTVSEPSSNKTNASEMMSTSNETIENATEEMDTSGSNQETSISHETIETNPVSSIGTNISHNILLGRWSLSLDLFGRVFMEDVGLEAGSVVSELGGFQVKEAKFRRDMEKLRNAQQRDINLLKLLVQTMKELNTHYNLYNRRATNAPPLAVHRVKVTFKDEPGEGTGVTRSFYTAIAEALLANEKLPNLEAAQVGSKIYTYNVLRKLKSRDRDHDLRRQNPRSSGKCRETRRTLSFEARVFHPSSSVEGTSNSGAGSSSSNSHPLPVSHPNNDHLTMHQLQFGDRLYSKVYALQPALAAKITGMLLELPPAQLLMLLASEDALQQKVEEAFEIIRSHSQESAKEALLDLDVFSLIARCGANKKKIENSILDDTEDNAPLFYSPGKRGFYTPRQGKASYERLNAFRNVGRLIGLCLLQNELCPIFLNRHVIKYILGRPIRFHDLAFFDSVIYESLRQLVIDSETKDSNSLFSALDLTFSIDLCPEEGGGSIELISNGRDIEVTANNVYDYVRKYAEVRMIKVQDKALHAMREGVFDVLPEGALDGLTSEDLRLLLNGVGDINVSVLISYTSFNDESGEPADRLAKFKRWLWSIVEKMSHSERQDLVYFWTGSPALPASEDGFQPMPSVTLRPADDHLPTANTCISRLYLPLYSSRHILRHKLLLAIQTKNFGFV</sequence>
<evidence type="ECO:0000256" key="13">
    <source>
        <dbReference type="ARBA" id="ARBA00022741"/>
    </source>
</evidence>
<accession>A0A2A3ELE5</accession>
<evidence type="ECO:0000256" key="11">
    <source>
        <dbReference type="ARBA" id="ARBA00022679"/>
    </source>
</evidence>
<evidence type="ECO:0000256" key="10">
    <source>
        <dbReference type="ARBA" id="ARBA00022553"/>
    </source>
</evidence>
<feature type="compositionally biased region" description="Low complexity" evidence="32">
    <location>
        <begin position="696"/>
        <end position="706"/>
    </location>
</feature>
<feature type="coiled-coil region" evidence="31">
    <location>
        <begin position="71"/>
        <end position="149"/>
    </location>
</feature>
<keyword evidence="20" id="KW-0809">Transit peptide</keyword>
<dbReference type="SMART" id="SM00396">
    <property type="entry name" value="ZnF_UBR1"/>
    <property type="match status" value="1"/>
</dbReference>
<evidence type="ECO:0000256" key="4">
    <source>
        <dbReference type="ARBA" id="ARBA00004496"/>
    </source>
</evidence>
<gene>
    <name evidence="36" type="ORF">APICC_01888</name>
</gene>
<dbReference type="SUPFAM" id="SSF63570">
    <property type="entry name" value="PABC (PABP) domain"/>
    <property type="match status" value="1"/>
</dbReference>
<feature type="region of interest" description="Disordered" evidence="32">
    <location>
        <begin position="1653"/>
        <end position="1678"/>
    </location>
</feature>
<dbReference type="InterPro" id="IPR024725">
    <property type="entry name" value="UBR5_UBA"/>
</dbReference>
<dbReference type="GO" id="GO:0003723">
    <property type="term" value="F:RNA binding"/>
    <property type="evidence" value="ECO:0007669"/>
    <property type="project" value="InterPro"/>
</dbReference>
<dbReference type="InterPro" id="IPR003126">
    <property type="entry name" value="Znf_UBR"/>
</dbReference>
<evidence type="ECO:0000256" key="1">
    <source>
        <dbReference type="ARBA" id="ARBA00000885"/>
    </source>
</evidence>
<dbReference type="GO" id="GO:0005743">
    <property type="term" value="C:mitochondrial inner membrane"/>
    <property type="evidence" value="ECO:0007669"/>
    <property type="project" value="UniProtKB-SubCell"/>
</dbReference>
<dbReference type="Gene3D" id="1.10.1900.10">
    <property type="entry name" value="c-terminal domain of poly(a) binding protein"/>
    <property type="match status" value="1"/>
</dbReference>
<evidence type="ECO:0000256" key="31">
    <source>
        <dbReference type="SAM" id="Coils"/>
    </source>
</evidence>
<dbReference type="InterPro" id="IPR007379">
    <property type="entry name" value="Tim44-like_dom"/>
</dbReference>
<dbReference type="Pfam" id="PF00658">
    <property type="entry name" value="MLLE"/>
    <property type="match status" value="1"/>
</dbReference>
<dbReference type="PROSITE" id="PS51157">
    <property type="entry name" value="ZF_UBR"/>
    <property type="match status" value="1"/>
</dbReference>
<keyword evidence="31" id="KW-0175">Coiled coil</keyword>
<dbReference type="Pfam" id="PF11547">
    <property type="entry name" value="E3_UbLigase_EDD"/>
    <property type="match status" value="1"/>
</dbReference>
<evidence type="ECO:0000256" key="19">
    <source>
        <dbReference type="ARBA" id="ARBA00022927"/>
    </source>
</evidence>
<dbReference type="InterPro" id="IPR036053">
    <property type="entry name" value="PABP-dom"/>
</dbReference>